<dbReference type="EMBL" id="CP048222">
    <property type="protein sequence ID" value="QHT67255.1"/>
    <property type="molecule type" value="Genomic_DNA"/>
</dbReference>
<feature type="transmembrane region" description="Helical" evidence="1">
    <location>
        <begin position="129"/>
        <end position="149"/>
    </location>
</feature>
<dbReference type="InterPro" id="IPR012683">
    <property type="entry name" value="CHP02302_TM"/>
</dbReference>
<keyword evidence="1" id="KW-0472">Membrane</keyword>
<keyword evidence="1" id="KW-0812">Transmembrane</keyword>
<sequence>MSKTYSILTSLQKQWQRRQLFQLLLQAAAITLVVTLLLYKILGISFLIAIPVFAGVFAVLKWTTQTITSQRIARHLNSTFPILEESCELLIKPESSLTLLERLQVSRLEKRLTEILSSALLPFRWKTPLIWLTGSLLLAGFIWWLPLAFPDSTPLPKTAYPSIIQRTSLASLPEITALNIRVQPPSYTGKAVFFQQNPHVQADAGAILSWNIQLSHPADSVYVVLNDKQVIRCTPLKNQTNTYSASFTLVENGFYQIIINGKTSDYYTLEAIPDKPPVITVSSPEPYTEILFGQSLQRQVKMTITDDHGLRNAYMVATVAKGTGEAVKFREEKLPLPVSFKPFQKQADVQKNLDLSQFTMAPGDELYFYVEALDNHGLSGRTDMYFIALEDTANISTVADLSMGINPVPEYFRSQRQIIIDTEKLIKQRSDISQAEFTSQSNNIGVDQKILRLRYGKFLGEEFESQIGAVAGQEEMEKEGIEVEQHFAGDGHDHSKDGLESYMHLHDQSEEATFFEPALKAQLKAALAQMWEAELRLRTSRPKEALPFEYKALQLLKEVQQKSRAYVSKTGYEPPPIKPAELRLTGELDKIQQPSVKEERENALVYPNIRQSLAVLEHVKNGRKPDKQQIAILEKAGSEMSAAAIEQPGKYLQVLSALKQLTGELRNPASAICHACITTVEKAFWQLLPPAQKTPQVPETAPGKLADSYFRYLQTATH</sequence>
<dbReference type="Pfam" id="PF13779">
    <property type="entry name" value="DUF4175"/>
    <property type="match status" value="1"/>
</dbReference>
<protein>
    <submittedName>
        <fullName evidence="2">DUF4175 domain-containing protein</fullName>
    </submittedName>
</protein>
<feature type="transmembrane region" description="Helical" evidence="1">
    <location>
        <begin position="44"/>
        <end position="64"/>
    </location>
</feature>
<keyword evidence="1" id="KW-1133">Transmembrane helix</keyword>
<gene>
    <name evidence="2" type="ORF">GXP67_11700</name>
</gene>
<evidence type="ECO:0000313" key="2">
    <source>
        <dbReference type="EMBL" id="QHT67255.1"/>
    </source>
</evidence>
<dbReference type="RefSeq" id="WP_162443296.1">
    <property type="nucleotide sequence ID" value="NZ_CP048222.1"/>
</dbReference>
<dbReference type="AlphaFoldDB" id="A0A6C0GH88"/>
<organism evidence="2 3">
    <name type="scientific">Rhodocytophaga rosea</name>
    <dbReference type="NCBI Taxonomy" id="2704465"/>
    <lineage>
        <taxon>Bacteria</taxon>
        <taxon>Pseudomonadati</taxon>
        <taxon>Bacteroidota</taxon>
        <taxon>Cytophagia</taxon>
        <taxon>Cytophagales</taxon>
        <taxon>Rhodocytophagaceae</taxon>
        <taxon>Rhodocytophaga</taxon>
    </lineage>
</organism>
<dbReference type="KEGG" id="rhoz:GXP67_11700"/>
<dbReference type="Proteomes" id="UP000480178">
    <property type="component" value="Chromosome"/>
</dbReference>
<reference evidence="2 3" key="1">
    <citation type="submission" date="2020-01" db="EMBL/GenBank/DDBJ databases">
        <authorList>
            <person name="Kim M.K."/>
        </authorList>
    </citation>
    <scope>NUCLEOTIDE SEQUENCE [LARGE SCALE GENOMIC DNA]</scope>
    <source>
        <strain evidence="2 3">172606-1</strain>
    </source>
</reference>
<evidence type="ECO:0000313" key="3">
    <source>
        <dbReference type="Proteomes" id="UP000480178"/>
    </source>
</evidence>
<feature type="transmembrane region" description="Helical" evidence="1">
    <location>
        <begin position="20"/>
        <end position="38"/>
    </location>
</feature>
<keyword evidence="3" id="KW-1185">Reference proteome</keyword>
<accession>A0A6C0GH88</accession>
<evidence type="ECO:0000256" key="1">
    <source>
        <dbReference type="SAM" id="Phobius"/>
    </source>
</evidence>
<name>A0A6C0GH88_9BACT</name>
<proteinExistence type="predicted"/>